<gene>
    <name evidence="1" type="ORF">UFOPK2350_01926</name>
</gene>
<evidence type="ECO:0000313" key="1">
    <source>
        <dbReference type="EMBL" id="CAB4697778.1"/>
    </source>
</evidence>
<proteinExistence type="predicted"/>
<protein>
    <submittedName>
        <fullName evidence="1">Unannotated protein</fullName>
    </submittedName>
</protein>
<sequence length="165" mass="17927">MGLIEYEDFARVVCAPVSKSKSDLIHHRIADDENSRWIATGRSNALLALTESDRCRPLTLNGEGAIGRRGFRGAHRVGVEQKGEGEDDGAAHARRKLPAGPTTLEEGLLDVFVTEPSKKKGESKAECEIAEGIEARFVWGLIAVNDDVDKPVVQVQAKTESPCPH</sequence>
<name>A0A6J6PMS9_9ZZZZ</name>
<organism evidence="1">
    <name type="scientific">freshwater metagenome</name>
    <dbReference type="NCBI Taxonomy" id="449393"/>
    <lineage>
        <taxon>unclassified sequences</taxon>
        <taxon>metagenomes</taxon>
        <taxon>ecological metagenomes</taxon>
    </lineage>
</organism>
<accession>A0A6J6PMS9</accession>
<dbReference type="AlphaFoldDB" id="A0A6J6PMS9"/>
<dbReference type="EMBL" id="CAEZXE010000261">
    <property type="protein sequence ID" value="CAB4697778.1"/>
    <property type="molecule type" value="Genomic_DNA"/>
</dbReference>
<reference evidence="1" key="1">
    <citation type="submission" date="2020-05" db="EMBL/GenBank/DDBJ databases">
        <authorList>
            <person name="Chiriac C."/>
            <person name="Salcher M."/>
            <person name="Ghai R."/>
            <person name="Kavagutti S V."/>
        </authorList>
    </citation>
    <scope>NUCLEOTIDE SEQUENCE</scope>
</reference>